<sequence length="30" mass="3333">MRHNSAPSCWLETGRGASTAALPRGAWERY</sequence>
<dbReference type="Proteomes" id="UP000003811">
    <property type="component" value="Chromosome"/>
</dbReference>
<gene>
    <name evidence="1" type="ORF">PMA4326_001870</name>
</gene>
<organism evidence="1 2">
    <name type="scientific">Pseudomonas syringae pv. maculicola str. ES4326</name>
    <dbReference type="NCBI Taxonomy" id="629265"/>
    <lineage>
        <taxon>Bacteria</taxon>
        <taxon>Pseudomonadati</taxon>
        <taxon>Pseudomonadota</taxon>
        <taxon>Gammaproteobacteria</taxon>
        <taxon>Pseudomonadales</taxon>
        <taxon>Pseudomonadaceae</taxon>
        <taxon>Pseudomonas</taxon>
    </lineage>
</organism>
<dbReference type="AntiFam" id="ANF00261">
    <property type="entry name" value="Protein of unknown function (DUF1534)"/>
</dbReference>
<dbReference type="EMBL" id="CP047260">
    <property type="protein sequence ID" value="QHF00115.1"/>
    <property type="molecule type" value="Genomic_DNA"/>
</dbReference>
<reference evidence="1 2" key="1">
    <citation type="journal article" date="2011" name="PLoS Pathog.">
        <title>Dynamic evolution of pathogenicity revealed by sequencing and comparative genomics of 19 Pseudomonas syringae isolates.</title>
        <authorList>
            <person name="Baltrus D.A."/>
            <person name="Nishimura M.T."/>
            <person name="Romanchuk A."/>
            <person name="Chang J.H."/>
            <person name="Mukhtar M.S."/>
            <person name="Cherkis K."/>
            <person name="Roach J."/>
            <person name="Grant S.R."/>
            <person name="Jones C.D."/>
            <person name="Dangl J.L."/>
        </authorList>
    </citation>
    <scope>NUCLEOTIDE SEQUENCE [LARGE SCALE GENOMIC DNA]</scope>
    <source>
        <strain evidence="1 2">ES4326</strain>
    </source>
</reference>
<name>A0A8T8C9K0_PSEYM</name>
<protein>
    <submittedName>
        <fullName evidence="1">DUF1534 domain-containing protein</fullName>
    </submittedName>
</protein>
<proteinExistence type="predicted"/>
<dbReference type="AlphaFoldDB" id="A0A8T8C9K0"/>
<evidence type="ECO:0000313" key="1">
    <source>
        <dbReference type="EMBL" id="QHF00115.1"/>
    </source>
</evidence>
<evidence type="ECO:0000313" key="2">
    <source>
        <dbReference type="Proteomes" id="UP000003811"/>
    </source>
</evidence>
<accession>A0A8T8C9K0</accession>